<feature type="transmembrane region" description="Helical" evidence="2">
    <location>
        <begin position="240"/>
        <end position="257"/>
    </location>
</feature>
<dbReference type="RefSeq" id="WP_246446484.1">
    <property type="nucleotide sequence ID" value="NZ_JACHJW010000001.1"/>
</dbReference>
<keyword evidence="2" id="KW-0812">Transmembrane</keyword>
<feature type="transmembrane region" description="Helical" evidence="2">
    <location>
        <begin position="70"/>
        <end position="92"/>
    </location>
</feature>
<feature type="transmembrane region" description="Helical" evidence="2">
    <location>
        <begin position="263"/>
        <end position="280"/>
    </location>
</feature>
<feature type="transmembrane region" description="Helical" evidence="2">
    <location>
        <begin position="292"/>
        <end position="311"/>
    </location>
</feature>
<dbReference type="EMBL" id="JACHJW010000001">
    <property type="protein sequence ID" value="MBB4958894.1"/>
    <property type="molecule type" value="Genomic_DNA"/>
</dbReference>
<feature type="transmembrane region" description="Helical" evidence="2">
    <location>
        <begin position="364"/>
        <end position="381"/>
    </location>
</feature>
<feature type="region of interest" description="Disordered" evidence="1">
    <location>
        <begin position="1"/>
        <end position="59"/>
    </location>
</feature>
<comment type="caution">
    <text evidence="4">The sequence shown here is derived from an EMBL/GenBank/DDBJ whole genome shotgun (WGS) entry which is preliminary data.</text>
</comment>
<gene>
    <name evidence="4" type="ORF">FHR38_002627</name>
</gene>
<name>A0A7W7WPN6_9ACTN</name>
<evidence type="ECO:0000256" key="2">
    <source>
        <dbReference type="SAM" id="Phobius"/>
    </source>
</evidence>
<dbReference type="Proteomes" id="UP000578819">
    <property type="component" value="Unassembled WGS sequence"/>
</dbReference>
<sequence>MTTSRIGADGSSREPPPVGDGIRSTASAGKRADDNNSAQDLADPSAEGPADPSAEGPATARSRRWLRHAWLPDLAAILSFVVLGLWVTAQIWRQPSHGLRDNLADQAFFEWMMAHGARVVTGPTNPFVSDQMNVPDGVNLMANTSVLAISIPMTPVTLAFGPRVAFNVFLTLALIVTASTWYFVLSRHLVGSRVAAWVGALFCGFAPSMVSHANGHPNIVAQFLVPLIIWRTLRLRQPGRWARNGVLLGLLIVWQAFINLEVLLMTAIGLGIVVVVLAVLRPGLRCEHRPFLAGLGIAAGVAVVLLAYPLYVQFFGPQAYHGLPRDIREYGADLASFVAFSRESIAGHPETARRLAQNPSEENAFFGWPLVVLVGALVWWLRRNAAVIGLAVAGLIFALLSLGPTILFEGRSTGIPGPWRLLGGLPVFDSAVPTRWALATTPVVGILLALGGDRIARLTRQHPASAGQIRFAAVTVTVMALLPNAPTPVPSTRITPTPEFISSGAWREYVAGDRSMVTLPLPASTYPDPLRWSAETGLELRLARGYFLGPGRHGDASGDRVARFGGPDRPTNAFFNTIRRSGKVPPVDARRRAEAVEDLRYWRAGVVVLAPHRHEDAFRRGMTELTGIEPKRTGGVWVWDVRPLVG</sequence>
<protein>
    <recommendedName>
        <fullName evidence="3">DUF6311 domain-containing protein</fullName>
    </recommendedName>
</protein>
<reference evidence="4 5" key="1">
    <citation type="submission" date="2020-08" db="EMBL/GenBank/DDBJ databases">
        <title>Sequencing the genomes of 1000 actinobacteria strains.</title>
        <authorList>
            <person name="Klenk H.-P."/>
        </authorList>
    </citation>
    <scope>NUCLEOTIDE SEQUENCE [LARGE SCALE GENOMIC DNA]</scope>
    <source>
        <strain evidence="4 5">DSM 45886</strain>
    </source>
</reference>
<keyword evidence="2" id="KW-1133">Transmembrane helix</keyword>
<evidence type="ECO:0000313" key="5">
    <source>
        <dbReference type="Proteomes" id="UP000578819"/>
    </source>
</evidence>
<dbReference type="InterPro" id="IPR046278">
    <property type="entry name" value="DUF6311"/>
</dbReference>
<organism evidence="4 5">
    <name type="scientific">Micromonospora polyrhachis</name>
    <dbReference type="NCBI Taxonomy" id="1282883"/>
    <lineage>
        <taxon>Bacteria</taxon>
        <taxon>Bacillati</taxon>
        <taxon>Actinomycetota</taxon>
        <taxon>Actinomycetes</taxon>
        <taxon>Micromonosporales</taxon>
        <taxon>Micromonosporaceae</taxon>
        <taxon>Micromonospora</taxon>
    </lineage>
</organism>
<feature type="transmembrane region" description="Helical" evidence="2">
    <location>
        <begin position="164"/>
        <end position="185"/>
    </location>
</feature>
<feature type="transmembrane region" description="Helical" evidence="2">
    <location>
        <begin position="434"/>
        <end position="452"/>
    </location>
</feature>
<proteinExistence type="predicted"/>
<keyword evidence="5" id="KW-1185">Reference proteome</keyword>
<dbReference type="Pfam" id="PF19830">
    <property type="entry name" value="DUF6311"/>
    <property type="match status" value="1"/>
</dbReference>
<evidence type="ECO:0000259" key="3">
    <source>
        <dbReference type="Pfam" id="PF19830"/>
    </source>
</evidence>
<evidence type="ECO:0000313" key="4">
    <source>
        <dbReference type="EMBL" id="MBB4958894.1"/>
    </source>
</evidence>
<evidence type="ECO:0000256" key="1">
    <source>
        <dbReference type="SAM" id="MobiDB-lite"/>
    </source>
</evidence>
<accession>A0A7W7WPN6</accession>
<feature type="domain" description="DUF6311" evidence="3">
    <location>
        <begin position="127"/>
        <end position="450"/>
    </location>
</feature>
<keyword evidence="2" id="KW-0472">Membrane</keyword>
<feature type="transmembrane region" description="Helical" evidence="2">
    <location>
        <begin position="388"/>
        <end position="408"/>
    </location>
</feature>
<dbReference type="AlphaFoldDB" id="A0A7W7WPN6"/>